<reference evidence="1" key="1">
    <citation type="submission" date="2023-05" db="EMBL/GenBank/DDBJ databases">
        <authorList>
            <consortium name="ELIXIR-Norway"/>
        </authorList>
    </citation>
    <scope>NUCLEOTIDE SEQUENCE</scope>
</reference>
<accession>A0AC60A9N4</accession>
<organism evidence="1 2">
    <name type="scientific">Rangifer tarandus platyrhynchus</name>
    <name type="common">Svalbard reindeer</name>
    <dbReference type="NCBI Taxonomy" id="3082113"/>
    <lineage>
        <taxon>Eukaryota</taxon>
        <taxon>Metazoa</taxon>
        <taxon>Chordata</taxon>
        <taxon>Craniata</taxon>
        <taxon>Vertebrata</taxon>
        <taxon>Euteleostomi</taxon>
        <taxon>Mammalia</taxon>
        <taxon>Eutheria</taxon>
        <taxon>Laurasiatheria</taxon>
        <taxon>Artiodactyla</taxon>
        <taxon>Ruminantia</taxon>
        <taxon>Pecora</taxon>
        <taxon>Cervidae</taxon>
        <taxon>Odocoileinae</taxon>
        <taxon>Rangifer</taxon>
    </lineage>
</organism>
<evidence type="ECO:0000313" key="1">
    <source>
        <dbReference type="EMBL" id="CAN0572181.1"/>
    </source>
</evidence>
<sequence>MLRKDLGATPFTYRSDKTLRADSLLRSYQGSPSKGPGYREVRSRDKAADCELGALYRLPAKYQGRSQSASQPQIHADNKSEYVASVDAEETNNKLASEYRTCSSV</sequence>
<reference evidence="1" key="2">
    <citation type="submission" date="2025-03" db="EMBL/GenBank/DDBJ databases">
        <authorList>
            <consortium name="ELIXIR-Norway"/>
            <consortium name="Elixir Norway"/>
        </authorList>
    </citation>
    <scope>NUCLEOTIDE SEQUENCE</scope>
</reference>
<dbReference type="EMBL" id="OX596093">
    <property type="protein sequence ID" value="CAN0572181.1"/>
    <property type="molecule type" value="Genomic_DNA"/>
</dbReference>
<gene>
    <name evidence="1" type="ORF">MRATA1EN22A_LOCUS28430</name>
</gene>
<evidence type="ECO:0000313" key="2">
    <source>
        <dbReference type="Proteomes" id="UP001162501"/>
    </source>
</evidence>
<protein>
    <submittedName>
        <fullName evidence="1">Uncharacterized protein</fullName>
    </submittedName>
</protein>
<name>A0AC60A9N4_RANTA</name>
<proteinExistence type="predicted"/>
<dbReference type="Proteomes" id="UP001162501">
    <property type="component" value="Chromosome 9"/>
</dbReference>